<keyword evidence="2" id="KW-0507">mRNA processing</keyword>
<dbReference type="GO" id="GO:0005634">
    <property type="term" value="C:nucleus"/>
    <property type="evidence" value="ECO:0007669"/>
    <property type="project" value="UniProtKB-SubCell"/>
</dbReference>
<name>A0AAN8XAZ4_HALRR</name>
<dbReference type="SMART" id="SM01098">
    <property type="entry name" value="CPSF73-100_C"/>
    <property type="match status" value="1"/>
</dbReference>
<evidence type="ECO:0000256" key="3">
    <source>
        <dbReference type="ARBA" id="ARBA00023242"/>
    </source>
</evidence>
<dbReference type="EMBL" id="JAXCGZ010010507">
    <property type="protein sequence ID" value="KAK7075515.1"/>
    <property type="molecule type" value="Genomic_DNA"/>
</dbReference>
<dbReference type="InterPro" id="IPR021718">
    <property type="entry name" value="CPSF73-100_C"/>
</dbReference>
<organism evidence="5 6">
    <name type="scientific">Halocaridina rubra</name>
    <name type="common">Hawaiian red shrimp</name>
    <dbReference type="NCBI Taxonomy" id="373956"/>
    <lineage>
        <taxon>Eukaryota</taxon>
        <taxon>Metazoa</taxon>
        <taxon>Ecdysozoa</taxon>
        <taxon>Arthropoda</taxon>
        <taxon>Crustacea</taxon>
        <taxon>Multicrustacea</taxon>
        <taxon>Malacostraca</taxon>
        <taxon>Eumalacostraca</taxon>
        <taxon>Eucarida</taxon>
        <taxon>Decapoda</taxon>
        <taxon>Pleocyemata</taxon>
        <taxon>Caridea</taxon>
        <taxon>Atyoidea</taxon>
        <taxon>Atyidae</taxon>
        <taxon>Halocaridina</taxon>
    </lineage>
</organism>
<comment type="subcellular location">
    <subcellularLocation>
        <location evidence="1">Nucleus</location>
    </subcellularLocation>
</comment>
<evidence type="ECO:0000313" key="5">
    <source>
        <dbReference type="EMBL" id="KAK7075515.1"/>
    </source>
</evidence>
<keyword evidence="3" id="KW-0539">Nucleus</keyword>
<gene>
    <name evidence="5" type="primary">CPSF3_2</name>
    <name evidence="5" type="ORF">SK128_028243</name>
</gene>
<evidence type="ECO:0000256" key="2">
    <source>
        <dbReference type="ARBA" id="ARBA00022664"/>
    </source>
</evidence>
<dbReference type="Proteomes" id="UP001381693">
    <property type="component" value="Unassembled WGS sequence"/>
</dbReference>
<proteinExistence type="predicted"/>
<keyword evidence="6" id="KW-1185">Reference proteome</keyword>
<protein>
    <submittedName>
        <fullName evidence="5">Cleavage and polyadenylation specificity factor subunit 3</fullName>
    </submittedName>
</protein>
<dbReference type="GO" id="GO:0006397">
    <property type="term" value="P:mRNA processing"/>
    <property type="evidence" value="ECO:0007669"/>
    <property type="project" value="UniProtKB-KW"/>
</dbReference>
<evidence type="ECO:0000256" key="1">
    <source>
        <dbReference type="ARBA" id="ARBA00004123"/>
    </source>
</evidence>
<sequence>MGDFALQKPKENGVVSGVLVKRNFNCHIISPRELGKYSDLTVSTINQRTSIQYDGSWQLLHYLLSSMYGNVEVVLPEGSESKCMRVFDSISVMHEPPVVVLEWMASPTSDMYADAIMKVILKASDLNSTSDLALPAVAVTSIDKMHFKECLIELLQEMFGEDSIPKIFKGERLYVTVNDVKAFIDLGSMNVSCESEKLQRIVQTAVSKLHDSLCPVTSSLK</sequence>
<comment type="caution">
    <text evidence="5">The sequence shown here is derived from an EMBL/GenBank/DDBJ whole genome shotgun (WGS) entry which is preliminary data.</text>
</comment>
<dbReference type="Pfam" id="PF11718">
    <property type="entry name" value="CPSF73-100_C"/>
    <property type="match status" value="1"/>
</dbReference>
<evidence type="ECO:0000259" key="4">
    <source>
        <dbReference type="SMART" id="SM01098"/>
    </source>
</evidence>
<feature type="domain" description="Pre-mRNA 3'-end-processing endonuclease polyadenylation factor C-term" evidence="4">
    <location>
        <begin position="11"/>
        <end position="216"/>
    </location>
</feature>
<dbReference type="AlphaFoldDB" id="A0AAN8XAZ4"/>
<reference evidence="5 6" key="1">
    <citation type="submission" date="2023-11" db="EMBL/GenBank/DDBJ databases">
        <title>Halocaridina rubra genome assembly.</title>
        <authorList>
            <person name="Smith C."/>
        </authorList>
    </citation>
    <scope>NUCLEOTIDE SEQUENCE [LARGE SCALE GENOMIC DNA]</scope>
    <source>
        <strain evidence="5">EP-1</strain>
        <tissue evidence="5">Whole</tissue>
    </source>
</reference>
<evidence type="ECO:0000313" key="6">
    <source>
        <dbReference type="Proteomes" id="UP001381693"/>
    </source>
</evidence>
<accession>A0AAN8XAZ4</accession>